<evidence type="ECO:0000313" key="11">
    <source>
        <dbReference type="Proteomes" id="UP000029736"/>
    </source>
</evidence>
<dbReference type="PANTHER" id="PTHR46018">
    <property type="entry name" value="ZINC PHOSPHODIESTERASE ELAC PROTEIN 1"/>
    <property type="match status" value="1"/>
</dbReference>
<feature type="binding site" evidence="8">
    <location>
        <position position="211"/>
    </location>
    <ligand>
        <name>Zn(2+)</name>
        <dbReference type="ChEBI" id="CHEBI:29105"/>
        <label>1</label>
        <note>catalytic</note>
    </ligand>
</feature>
<gene>
    <name evidence="8" type="primary">rnz</name>
    <name evidence="10" type="ORF">IX84_17935</name>
</gene>
<feature type="binding site" evidence="8">
    <location>
        <position position="62"/>
    </location>
    <ligand>
        <name>Zn(2+)</name>
        <dbReference type="ChEBI" id="CHEBI:29105"/>
        <label>1</label>
        <note>catalytic</note>
    </ligand>
</feature>
<dbReference type="EC" id="3.1.26.11" evidence="8"/>
<comment type="similarity">
    <text evidence="8">Belongs to the RNase Z family.</text>
</comment>
<feature type="binding site" evidence="8">
    <location>
        <position position="66"/>
    </location>
    <ligand>
        <name>Zn(2+)</name>
        <dbReference type="ChEBI" id="CHEBI:29105"/>
        <label>2</label>
        <note>catalytic</note>
    </ligand>
</feature>
<evidence type="ECO:0000256" key="8">
    <source>
        <dbReference type="HAMAP-Rule" id="MF_01818"/>
    </source>
</evidence>
<dbReference type="Proteomes" id="UP000029736">
    <property type="component" value="Unassembled WGS sequence"/>
</dbReference>
<feature type="active site" description="Proton acceptor" evidence="8">
    <location>
        <position position="66"/>
    </location>
</feature>
<feature type="binding site" evidence="8">
    <location>
        <position position="141"/>
    </location>
    <ligand>
        <name>Zn(2+)</name>
        <dbReference type="ChEBI" id="CHEBI:29105"/>
        <label>1</label>
        <note>catalytic</note>
    </ligand>
</feature>
<comment type="catalytic activity">
    <reaction evidence="8">
        <text>Endonucleolytic cleavage of RNA, removing extra 3' nucleotides from tRNA precursor, generating 3' termini of tRNAs. A 3'-hydroxy group is left at the tRNA terminus and a 5'-phosphoryl group is left at the trailer molecule.</text>
        <dbReference type="EC" id="3.1.26.11"/>
    </reaction>
</comment>
<evidence type="ECO:0000256" key="3">
    <source>
        <dbReference type="ARBA" id="ARBA00022722"/>
    </source>
</evidence>
<keyword evidence="4 8" id="KW-0479">Metal-binding</keyword>
<dbReference type="GO" id="GO:0008270">
    <property type="term" value="F:zinc ion binding"/>
    <property type="evidence" value="ECO:0007669"/>
    <property type="project" value="UniProtKB-UniRule"/>
</dbReference>
<reference evidence="10 11" key="1">
    <citation type="journal article" date="2014" name="Int. J. Syst. Evol. Microbiol.">
        <title>Phaeodactylibacter xiamenensis gen. nov., sp. nov., a member of the family Saprospiraceae isolated from the marine alga Phaeodactylum tricornutum.</title>
        <authorList>
            <person name="Chen Z.Jr."/>
            <person name="Lei X."/>
            <person name="Lai Q."/>
            <person name="Li Y."/>
            <person name="Zhang B."/>
            <person name="Zhang J."/>
            <person name="Zhang H."/>
            <person name="Yang L."/>
            <person name="Zheng W."/>
            <person name="Tian Y."/>
            <person name="Yu Z."/>
            <person name="Xu H.Jr."/>
            <person name="Zheng T."/>
        </authorList>
    </citation>
    <scope>NUCLEOTIDE SEQUENCE [LARGE SCALE GENOMIC DNA]</scope>
    <source>
        <strain evidence="10 11">KD52</strain>
    </source>
</reference>
<dbReference type="InterPro" id="IPR036866">
    <property type="entry name" value="RibonucZ/Hydroxyglut_hydro"/>
</dbReference>
<accession>A0A098S484</accession>
<comment type="subunit">
    <text evidence="1 8">Homodimer.</text>
</comment>
<dbReference type="InterPro" id="IPR001279">
    <property type="entry name" value="Metallo-B-lactamas"/>
</dbReference>
<dbReference type="SUPFAM" id="SSF56281">
    <property type="entry name" value="Metallo-hydrolase/oxidoreductase"/>
    <property type="match status" value="1"/>
</dbReference>
<sequence>MRFDLTILGCSGAVPAYRRYPTMQLLNVQEQLFMIDCGEGAQMRFSDFSVKWGKLSHIFISHHHGDHVLGLPGLLSSMGLNHRTSPLTVFGPPKVGAFLEQACSFSEQLSFPVHFESVDPDRNALVYESRHLRVYSLPLRHSVPATGYLFQEKERPRSMRGELIEKYQIPYQAIPGIRNGDDFVSSVHGVIPNGALTIAPPAPRSFAFCSDTAYQPSLTDYIYGVDLLYHEATFLQQHEAQAKETGHSTVKDAARTALEANAGTLLLGHYSTRYPVLDRILQEAVSVFPNTILGSDGLIVPLTTRPGTG</sequence>
<keyword evidence="3 8" id="KW-0540">Nuclease</keyword>
<comment type="function">
    <text evidence="8">Zinc phosphodiesterase, which displays some tRNA 3'-processing endonuclease activity. Probably involved in tRNA maturation, by removing a 3'-trailer from precursor tRNA.</text>
</comment>
<evidence type="ECO:0000256" key="4">
    <source>
        <dbReference type="ARBA" id="ARBA00022723"/>
    </source>
</evidence>
<feature type="binding site" evidence="8">
    <location>
        <position position="64"/>
    </location>
    <ligand>
        <name>Zn(2+)</name>
        <dbReference type="ChEBI" id="CHEBI:29105"/>
        <label>1</label>
        <note>catalytic</note>
    </ligand>
</feature>
<protein>
    <recommendedName>
        <fullName evidence="8">Ribonuclease Z</fullName>
        <shortName evidence="8">RNase Z</shortName>
        <ecNumber evidence="8">3.1.26.11</ecNumber>
    </recommendedName>
    <alternativeName>
        <fullName evidence="8">tRNA 3 endonuclease</fullName>
    </alternativeName>
    <alternativeName>
        <fullName evidence="8">tRNase Z</fullName>
    </alternativeName>
</protein>
<evidence type="ECO:0000313" key="10">
    <source>
        <dbReference type="EMBL" id="KGE86930.1"/>
    </source>
</evidence>
<dbReference type="RefSeq" id="WP_044223494.1">
    <property type="nucleotide sequence ID" value="NZ_JBKAGJ010000009.1"/>
</dbReference>
<dbReference type="Pfam" id="PF23023">
    <property type="entry name" value="Anti-Pycsar_Apyc1"/>
    <property type="match status" value="1"/>
</dbReference>
<proteinExistence type="inferred from homology"/>
<dbReference type="GO" id="GO:0042781">
    <property type="term" value="F:3'-tRNA processing endoribonuclease activity"/>
    <property type="evidence" value="ECO:0007669"/>
    <property type="project" value="UniProtKB-UniRule"/>
</dbReference>
<dbReference type="NCBIfam" id="NF000801">
    <property type="entry name" value="PRK00055.1-3"/>
    <property type="match status" value="1"/>
</dbReference>
<organism evidence="10 11">
    <name type="scientific">Phaeodactylibacter xiamenensis</name>
    <dbReference type="NCBI Taxonomy" id="1524460"/>
    <lineage>
        <taxon>Bacteria</taxon>
        <taxon>Pseudomonadati</taxon>
        <taxon>Bacteroidota</taxon>
        <taxon>Saprospiria</taxon>
        <taxon>Saprospirales</taxon>
        <taxon>Haliscomenobacteraceae</taxon>
        <taxon>Phaeodactylibacter</taxon>
    </lineage>
</organism>
<dbReference type="STRING" id="1524460.IX84_17935"/>
<evidence type="ECO:0000256" key="6">
    <source>
        <dbReference type="ARBA" id="ARBA00022801"/>
    </source>
</evidence>
<keyword evidence="5 8" id="KW-0255">Endonuclease</keyword>
<dbReference type="Pfam" id="PF12706">
    <property type="entry name" value="Lactamase_B_2"/>
    <property type="match status" value="1"/>
</dbReference>
<feature type="binding site" evidence="8">
    <location>
        <position position="269"/>
    </location>
    <ligand>
        <name>Zn(2+)</name>
        <dbReference type="ChEBI" id="CHEBI:29105"/>
        <label>2</label>
        <note>catalytic</note>
    </ligand>
</feature>
<evidence type="ECO:0000259" key="9">
    <source>
        <dbReference type="Pfam" id="PF12706"/>
    </source>
</evidence>
<evidence type="ECO:0000256" key="1">
    <source>
        <dbReference type="ARBA" id="ARBA00011738"/>
    </source>
</evidence>
<dbReference type="EMBL" id="JPOS01000039">
    <property type="protein sequence ID" value="KGE86930.1"/>
    <property type="molecule type" value="Genomic_DNA"/>
</dbReference>
<dbReference type="InterPro" id="IPR013471">
    <property type="entry name" value="RNase_Z/BN"/>
</dbReference>
<dbReference type="AlphaFoldDB" id="A0A098S484"/>
<dbReference type="OrthoDB" id="9800940at2"/>
<dbReference type="PANTHER" id="PTHR46018:SF2">
    <property type="entry name" value="ZINC PHOSPHODIESTERASE ELAC PROTEIN 1"/>
    <property type="match status" value="1"/>
</dbReference>
<dbReference type="HAMAP" id="MF_01818">
    <property type="entry name" value="RNase_Z_BN"/>
    <property type="match status" value="1"/>
</dbReference>
<comment type="cofactor">
    <cofactor evidence="8">
        <name>Zn(2+)</name>
        <dbReference type="ChEBI" id="CHEBI:29105"/>
    </cofactor>
    <text evidence="8">Binds 2 Zn(2+) ions.</text>
</comment>
<feature type="binding site" evidence="8">
    <location>
        <position position="67"/>
    </location>
    <ligand>
        <name>Zn(2+)</name>
        <dbReference type="ChEBI" id="CHEBI:29105"/>
        <label>2</label>
        <note>catalytic</note>
    </ligand>
</feature>
<keyword evidence="7 8" id="KW-0862">Zinc</keyword>
<evidence type="ECO:0000256" key="2">
    <source>
        <dbReference type="ARBA" id="ARBA00022694"/>
    </source>
</evidence>
<keyword evidence="6 8" id="KW-0378">Hydrolase</keyword>
<evidence type="ECO:0000256" key="7">
    <source>
        <dbReference type="ARBA" id="ARBA00022833"/>
    </source>
</evidence>
<comment type="caution">
    <text evidence="10">The sequence shown here is derived from an EMBL/GenBank/DDBJ whole genome shotgun (WGS) entry which is preliminary data.</text>
</comment>
<keyword evidence="2 8" id="KW-0819">tRNA processing</keyword>
<keyword evidence="11" id="KW-1185">Reference proteome</keyword>
<feature type="binding site" evidence="8">
    <location>
        <position position="211"/>
    </location>
    <ligand>
        <name>Zn(2+)</name>
        <dbReference type="ChEBI" id="CHEBI:29105"/>
        <label>2</label>
        <note>catalytic</note>
    </ligand>
</feature>
<dbReference type="CDD" id="cd07717">
    <property type="entry name" value="RNaseZ_ZiPD-like_MBL-fold"/>
    <property type="match status" value="1"/>
</dbReference>
<feature type="domain" description="Metallo-beta-lactamase" evidence="9">
    <location>
        <begin position="202"/>
        <end position="270"/>
    </location>
</feature>
<dbReference type="Gene3D" id="3.60.15.10">
    <property type="entry name" value="Ribonuclease Z/Hydroxyacylglutathione hydrolase-like"/>
    <property type="match status" value="1"/>
</dbReference>
<evidence type="ECO:0000256" key="5">
    <source>
        <dbReference type="ARBA" id="ARBA00022759"/>
    </source>
</evidence>
<name>A0A098S484_9BACT</name>